<sequence length="115" mass="13233">MESSYEEDEKFTVTMTTDILQKMCDQMEEDHPEAEDDEPISFVVLNEQVAPLSDFMDEAIYNDEVIDITTPSRSSTGISEYSIILPRSHDQEYSFTDERSTSSPDSSESPRSYRR</sequence>
<organism evidence="2 3">
    <name type="scientific">Onchocerca volvulus</name>
    <dbReference type="NCBI Taxonomy" id="6282"/>
    <lineage>
        <taxon>Eukaryota</taxon>
        <taxon>Metazoa</taxon>
        <taxon>Ecdysozoa</taxon>
        <taxon>Nematoda</taxon>
        <taxon>Chromadorea</taxon>
        <taxon>Rhabditida</taxon>
        <taxon>Spirurina</taxon>
        <taxon>Spiruromorpha</taxon>
        <taxon>Filarioidea</taxon>
        <taxon>Onchocercidae</taxon>
        <taxon>Onchocerca</taxon>
    </lineage>
</organism>
<dbReference type="Proteomes" id="UP000024404">
    <property type="component" value="Unassembled WGS sequence"/>
</dbReference>
<protein>
    <submittedName>
        <fullName evidence="2">Uncharacterized protein</fullName>
    </submittedName>
</protein>
<dbReference type="EMBL" id="CMVM020000121">
    <property type="status" value="NOT_ANNOTATED_CDS"/>
    <property type="molecule type" value="Genomic_DNA"/>
</dbReference>
<reference evidence="3" key="1">
    <citation type="submission" date="2013-10" db="EMBL/GenBank/DDBJ databases">
        <title>Genome sequencing of Onchocerca volvulus.</title>
        <authorList>
            <person name="Cotton J."/>
            <person name="Tsai J."/>
            <person name="Stanley E."/>
            <person name="Tracey A."/>
            <person name="Holroyd N."/>
            <person name="Lustigman S."/>
            <person name="Berriman M."/>
        </authorList>
    </citation>
    <scope>NUCLEOTIDE SEQUENCE</scope>
</reference>
<evidence type="ECO:0000313" key="3">
    <source>
        <dbReference type="Proteomes" id="UP000024404"/>
    </source>
</evidence>
<evidence type="ECO:0000256" key="1">
    <source>
        <dbReference type="SAM" id="MobiDB-lite"/>
    </source>
</evidence>
<feature type="region of interest" description="Disordered" evidence="1">
    <location>
        <begin position="87"/>
        <end position="115"/>
    </location>
</feature>
<keyword evidence="3" id="KW-1185">Reference proteome</keyword>
<feature type="compositionally biased region" description="Low complexity" evidence="1">
    <location>
        <begin position="101"/>
        <end position="115"/>
    </location>
</feature>
<feature type="compositionally biased region" description="Basic and acidic residues" evidence="1">
    <location>
        <begin position="87"/>
        <end position="100"/>
    </location>
</feature>
<accession>A0A8R1XWM9</accession>
<reference evidence="2" key="2">
    <citation type="submission" date="2022-06" db="UniProtKB">
        <authorList>
            <consortium name="EnsemblMetazoa"/>
        </authorList>
    </citation>
    <scope>IDENTIFICATION</scope>
</reference>
<dbReference type="EnsemblMetazoa" id="OVOC3758.1">
    <property type="protein sequence ID" value="OVOC3758.1"/>
    <property type="gene ID" value="WBGene00240567"/>
</dbReference>
<dbReference type="OMA" id="ITEYLMI"/>
<evidence type="ECO:0000313" key="2">
    <source>
        <dbReference type="EnsemblMetazoa" id="OVOC3758.1"/>
    </source>
</evidence>
<dbReference type="AlphaFoldDB" id="A0A8R1XWM9"/>
<name>A0A8R1XWM9_ONCVO</name>
<proteinExistence type="predicted"/>